<reference evidence="1" key="1">
    <citation type="journal article" date="2021" name="Proc. Natl. Acad. Sci. U.S.A.">
        <title>A Catalog of Tens of Thousands of Viruses from Human Metagenomes Reveals Hidden Associations with Chronic Diseases.</title>
        <authorList>
            <person name="Tisza M.J."/>
            <person name="Buck C.B."/>
        </authorList>
    </citation>
    <scope>NUCLEOTIDE SEQUENCE</scope>
    <source>
        <strain evidence="1">CtBeL15</strain>
    </source>
</reference>
<organism evidence="1">
    <name type="scientific">Siphoviridae sp. ctBeL15</name>
    <dbReference type="NCBI Taxonomy" id="2825374"/>
    <lineage>
        <taxon>Viruses</taxon>
        <taxon>Duplodnaviria</taxon>
        <taxon>Heunggongvirae</taxon>
        <taxon>Uroviricota</taxon>
        <taxon>Caudoviricetes</taxon>
    </lineage>
</organism>
<evidence type="ECO:0000313" key="1">
    <source>
        <dbReference type="EMBL" id="DAG00037.1"/>
    </source>
</evidence>
<proteinExistence type="predicted"/>
<dbReference type="EMBL" id="BK016176">
    <property type="protein sequence ID" value="DAG00037.1"/>
    <property type="molecule type" value="Genomic_DNA"/>
</dbReference>
<name>A0A8S5V006_9CAUD</name>
<accession>A0A8S5V006</accession>
<sequence>MEMFIQIEKNADGSHASQHGGSLQKGWAYWDTDQVPMPEKFPWVEIETQEVSHEAVMDGEKVLIPAFTRLEVVSAENGEEIKVETVVSPTQLDRIEAQVTYTAMMTDTMMEG</sequence>
<protein>
    <submittedName>
        <fullName evidence="1">Uncharacterized protein</fullName>
    </submittedName>
</protein>